<dbReference type="Pfam" id="PF00005">
    <property type="entry name" value="ABC_tran"/>
    <property type="match status" value="1"/>
</dbReference>
<dbReference type="Proteomes" id="UP001197247">
    <property type="component" value="Unassembled WGS sequence"/>
</dbReference>
<dbReference type="SMART" id="SM00382">
    <property type="entry name" value="AAA"/>
    <property type="match status" value="1"/>
</dbReference>
<gene>
    <name evidence="4" type="ORF">KIH74_26430</name>
</gene>
<keyword evidence="2 4" id="KW-0067">ATP-binding</keyword>
<keyword evidence="1" id="KW-0547">Nucleotide-binding</keyword>
<dbReference type="PANTHER" id="PTHR24220">
    <property type="entry name" value="IMPORT ATP-BINDING PROTEIN"/>
    <property type="match status" value="1"/>
</dbReference>
<dbReference type="InterPro" id="IPR003593">
    <property type="entry name" value="AAA+_ATPase"/>
</dbReference>
<dbReference type="EMBL" id="JAHBAY010000012">
    <property type="protein sequence ID" value="MBT0772511.1"/>
    <property type="molecule type" value="Genomic_DNA"/>
</dbReference>
<organism evidence="4 5">
    <name type="scientific">Kineosporia corallincola</name>
    <dbReference type="NCBI Taxonomy" id="2835133"/>
    <lineage>
        <taxon>Bacteria</taxon>
        <taxon>Bacillati</taxon>
        <taxon>Actinomycetota</taxon>
        <taxon>Actinomycetes</taxon>
        <taxon>Kineosporiales</taxon>
        <taxon>Kineosporiaceae</taxon>
        <taxon>Kineosporia</taxon>
    </lineage>
</organism>
<dbReference type="InterPro" id="IPR003439">
    <property type="entry name" value="ABC_transporter-like_ATP-bd"/>
</dbReference>
<dbReference type="GO" id="GO:0005524">
    <property type="term" value="F:ATP binding"/>
    <property type="evidence" value="ECO:0007669"/>
    <property type="project" value="UniProtKB-KW"/>
</dbReference>
<dbReference type="SUPFAM" id="SSF52540">
    <property type="entry name" value="P-loop containing nucleoside triphosphate hydrolases"/>
    <property type="match status" value="1"/>
</dbReference>
<dbReference type="PROSITE" id="PS50893">
    <property type="entry name" value="ABC_TRANSPORTER_2"/>
    <property type="match status" value="1"/>
</dbReference>
<dbReference type="Gene3D" id="3.40.50.300">
    <property type="entry name" value="P-loop containing nucleotide triphosphate hydrolases"/>
    <property type="match status" value="1"/>
</dbReference>
<reference evidence="4 5" key="1">
    <citation type="submission" date="2021-05" db="EMBL/GenBank/DDBJ databases">
        <title>Kineosporia and Streptomyces sp. nov. two new marine actinobacteria isolated from Coral.</title>
        <authorList>
            <person name="Buangrab K."/>
            <person name="Sutthacheep M."/>
            <person name="Yeemin T."/>
            <person name="Harunari E."/>
            <person name="Igarashi Y."/>
            <person name="Kanchanasin P."/>
            <person name="Tanasupawat S."/>
            <person name="Phongsopitanun W."/>
        </authorList>
    </citation>
    <scope>NUCLEOTIDE SEQUENCE [LARGE SCALE GENOMIC DNA]</scope>
    <source>
        <strain evidence="4 5">J2-2</strain>
    </source>
</reference>
<dbReference type="RefSeq" id="WP_214159044.1">
    <property type="nucleotide sequence ID" value="NZ_JAHBAY010000012.1"/>
</dbReference>
<feature type="domain" description="ABC transporter" evidence="3">
    <location>
        <begin position="3"/>
        <end position="205"/>
    </location>
</feature>
<accession>A0ABS5TQK4</accession>
<protein>
    <submittedName>
        <fullName evidence="4">ATP-binding cassette domain-containing protein</fullName>
    </submittedName>
</protein>
<evidence type="ECO:0000256" key="2">
    <source>
        <dbReference type="ARBA" id="ARBA00022840"/>
    </source>
</evidence>
<dbReference type="InterPro" id="IPR015854">
    <property type="entry name" value="ABC_transpr_LolD-like"/>
</dbReference>
<evidence type="ECO:0000256" key="1">
    <source>
        <dbReference type="ARBA" id="ARBA00022741"/>
    </source>
</evidence>
<evidence type="ECO:0000313" key="5">
    <source>
        <dbReference type="Proteomes" id="UP001197247"/>
    </source>
</evidence>
<proteinExistence type="predicted"/>
<evidence type="ECO:0000259" key="3">
    <source>
        <dbReference type="PROSITE" id="PS50893"/>
    </source>
</evidence>
<name>A0ABS5TQK4_9ACTN</name>
<sequence>MSAGHDSLVVTNVTHGVLDNVHLTAGPGMLVGLTGHSGSGKSTLCHLIAGFERPDRGSVTLGGIPTADLADWSRIAAVPQRLALLGELTGVENLVLPALAAGQPAQPAAAAEMLERLGVPALANRPAGQGSIGEQQRVAVARALLLRSPLVVLDEPTAHQDDDNARRVIDAVLAVVAQGTLVVTSTHDPRVLAHAGLTLPLGTGS</sequence>
<evidence type="ECO:0000313" key="4">
    <source>
        <dbReference type="EMBL" id="MBT0772511.1"/>
    </source>
</evidence>
<keyword evidence="5" id="KW-1185">Reference proteome</keyword>
<dbReference type="InterPro" id="IPR027417">
    <property type="entry name" value="P-loop_NTPase"/>
</dbReference>
<comment type="caution">
    <text evidence="4">The sequence shown here is derived from an EMBL/GenBank/DDBJ whole genome shotgun (WGS) entry which is preliminary data.</text>
</comment>